<sequence>MGIDFTLSEGQIALRDGARAFAQTVLRDVRKTIRQYDKPADRFYATRPFHKQAVDAGFVKGLLPKEVGGTDISTLDFAVAAEELAAVDVNVPSTMLGTGLCVKPVIYFGTDEQKKRFLPDFVEDGTRLGALAFTEVTGGANFDAADPRVGVRTFAIREGDEWVINGEKHYTTNGTGWDGKGCHLYAVVCRTDPTKGARDALAVIMVPGSAPGIQVTGILDTVGHRATISPRMKFENVRVPAGNILGKPGDGIKIVSTNFAWTAALIGAACVGVMRAAFDHALDFARKDARSGPHPIIDYPTVGYMLADMKMRIEACRYLTWKSCQQYDLSGGADQELAVMTKVFCSETCVDVVYDAMRLVGVDSYTDMHPLAELMNDAMCFPLYDGGNMGARRRQLHSIIKDPAYDSHSAPYGGGRPSA</sequence>
<keyword evidence="10" id="KW-1185">Reference proteome</keyword>
<evidence type="ECO:0000259" key="6">
    <source>
        <dbReference type="Pfam" id="PF00441"/>
    </source>
</evidence>
<evidence type="ECO:0000256" key="1">
    <source>
        <dbReference type="ARBA" id="ARBA00001974"/>
    </source>
</evidence>
<dbReference type="Pfam" id="PF02771">
    <property type="entry name" value="Acyl-CoA_dh_N"/>
    <property type="match status" value="1"/>
</dbReference>
<evidence type="ECO:0000256" key="2">
    <source>
        <dbReference type="ARBA" id="ARBA00009347"/>
    </source>
</evidence>
<dbReference type="SUPFAM" id="SSF47203">
    <property type="entry name" value="Acyl-CoA dehydrogenase C-terminal domain-like"/>
    <property type="match status" value="1"/>
</dbReference>
<dbReference type="RefSeq" id="WP_195800987.1">
    <property type="nucleotide sequence ID" value="NZ_CP061379.1"/>
</dbReference>
<dbReference type="GO" id="GO:0003995">
    <property type="term" value="F:acyl-CoA dehydrogenase activity"/>
    <property type="evidence" value="ECO:0007669"/>
    <property type="project" value="TreeGrafter"/>
</dbReference>
<dbReference type="Gene3D" id="2.40.110.10">
    <property type="entry name" value="Butyryl-CoA Dehydrogenase, subunit A, domain 2"/>
    <property type="match status" value="1"/>
</dbReference>
<dbReference type="InterPro" id="IPR036250">
    <property type="entry name" value="AcylCo_DH-like_C"/>
</dbReference>
<evidence type="ECO:0000313" key="9">
    <source>
        <dbReference type="EMBL" id="QPF91419.1"/>
    </source>
</evidence>
<keyword evidence="3 5" id="KW-0285">Flavoprotein</keyword>
<dbReference type="Gene3D" id="1.10.540.10">
    <property type="entry name" value="Acyl-CoA dehydrogenase/oxidase, N-terminal domain"/>
    <property type="match status" value="1"/>
</dbReference>
<dbReference type="GO" id="GO:0050660">
    <property type="term" value="F:flavin adenine dinucleotide binding"/>
    <property type="evidence" value="ECO:0007669"/>
    <property type="project" value="InterPro"/>
</dbReference>
<evidence type="ECO:0000256" key="3">
    <source>
        <dbReference type="ARBA" id="ARBA00022630"/>
    </source>
</evidence>
<dbReference type="InterPro" id="IPR046373">
    <property type="entry name" value="Acyl-CoA_Oxase/DH_mid-dom_sf"/>
</dbReference>
<proteinExistence type="inferred from homology"/>
<protein>
    <submittedName>
        <fullName evidence="9">Acyl-CoA dehydrogenase family protein</fullName>
    </submittedName>
</protein>
<evidence type="ECO:0000259" key="8">
    <source>
        <dbReference type="Pfam" id="PF02771"/>
    </source>
</evidence>
<keyword evidence="4 5" id="KW-0274">FAD</keyword>
<dbReference type="KEGG" id="bcou:IC761_34095"/>
<dbReference type="InterPro" id="IPR006091">
    <property type="entry name" value="Acyl-CoA_Oxase/DH_mid-dom"/>
</dbReference>
<dbReference type="Pfam" id="PF00441">
    <property type="entry name" value="Acyl-CoA_dh_1"/>
    <property type="match status" value="1"/>
</dbReference>
<dbReference type="InterPro" id="IPR009100">
    <property type="entry name" value="AcylCoA_DH/oxidase_NM_dom_sf"/>
</dbReference>
<comment type="cofactor">
    <cofactor evidence="1 5">
        <name>FAD</name>
        <dbReference type="ChEBI" id="CHEBI:57692"/>
    </cofactor>
</comment>
<evidence type="ECO:0000259" key="7">
    <source>
        <dbReference type="Pfam" id="PF02770"/>
    </source>
</evidence>
<name>A0A7S9D561_9BRAD</name>
<organism evidence="9 10">
    <name type="scientific">Bradyrhizobium commune</name>
    <dbReference type="NCBI Taxonomy" id="83627"/>
    <lineage>
        <taxon>Bacteria</taxon>
        <taxon>Pseudomonadati</taxon>
        <taxon>Pseudomonadota</taxon>
        <taxon>Alphaproteobacteria</taxon>
        <taxon>Hyphomicrobiales</taxon>
        <taxon>Nitrobacteraceae</taxon>
        <taxon>Bradyrhizobium</taxon>
    </lineage>
</organism>
<gene>
    <name evidence="9" type="ORF">IC761_34095</name>
</gene>
<comment type="similarity">
    <text evidence="2 5">Belongs to the acyl-CoA dehydrogenase family.</text>
</comment>
<dbReference type="EMBL" id="CP061379">
    <property type="protein sequence ID" value="QPF91419.1"/>
    <property type="molecule type" value="Genomic_DNA"/>
</dbReference>
<dbReference type="PANTHER" id="PTHR43884">
    <property type="entry name" value="ACYL-COA DEHYDROGENASE"/>
    <property type="match status" value="1"/>
</dbReference>
<evidence type="ECO:0000256" key="4">
    <source>
        <dbReference type="ARBA" id="ARBA00022827"/>
    </source>
</evidence>
<feature type="domain" description="Acyl-CoA oxidase/dehydrogenase middle" evidence="7">
    <location>
        <begin position="130"/>
        <end position="237"/>
    </location>
</feature>
<accession>A0A7S9D561</accession>
<dbReference type="GO" id="GO:0033539">
    <property type="term" value="P:fatty acid beta-oxidation using acyl-CoA dehydrogenase"/>
    <property type="evidence" value="ECO:0007669"/>
    <property type="project" value="TreeGrafter"/>
</dbReference>
<feature type="domain" description="Acyl-CoA dehydrogenase/oxidase C-terminal" evidence="6">
    <location>
        <begin position="249"/>
        <end position="388"/>
    </location>
</feature>
<dbReference type="InterPro" id="IPR037069">
    <property type="entry name" value="AcylCoA_DH/ox_N_sf"/>
</dbReference>
<dbReference type="SUPFAM" id="SSF56645">
    <property type="entry name" value="Acyl-CoA dehydrogenase NM domain-like"/>
    <property type="match status" value="1"/>
</dbReference>
<feature type="domain" description="Acyl-CoA dehydrogenase/oxidase N-terminal" evidence="8">
    <location>
        <begin position="9"/>
        <end position="122"/>
    </location>
</feature>
<evidence type="ECO:0000256" key="5">
    <source>
        <dbReference type="RuleBase" id="RU362125"/>
    </source>
</evidence>
<dbReference type="Proteomes" id="UP000594621">
    <property type="component" value="Chromosome"/>
</dbReference>
<dbReference type="InterPro" id="IPR013786">
    <property type="entry name" value="AcylCoA_DH/ox_N"/>
</dbReference>
<dbReference type="CDD" id="cd00567">
    <property type="entry name" value="ACAD"/>
    <property type="match status" value="1"/>
</dbReference>
<reference evidence="9 10" key="1">
    <citation type="submission" date="2020-09" db="EMBL/GenBank/DDBJ databases">
        <title>Complete genomes of bradyrhizobia occurring on native shrubby legumes in Australia.</title>
        <authorList>
            <person name="Lafay B."/>
        </authorList>
    </citation>
    <scope>NUCLEOTIDE SEQUENCE [LARGE SCALE GENOMIC DNA]</scope>
    <source>
        <strain evidence="9 10">BDV5040</strain>
    </source>
</reference>
<keyword evidence="5" id="KW-0560">Oxidoreductase</keyword>
<dbReference type="AlphaFoldDB" id="A0A7S9D561"/>
<dbReference type="InterPro" id="IPR009075">
    <property type="entry name" value="AcylCo_DH/oxidase_C"/>
</dbReference>
<dbReference type="Gene3D" id="1.20.140.10">
    <property type="entry name" value="Butyryl-CoA Dehydrogenase, subunit A, domain 3"/>
    <property type="match status" value="1"/>
</dbReference>
<dbReference type="GO" id="GO:0046359">
    <property type="term" value="P:butyrate catabolic process"/>
    <property type="evidence" value="ECO:0007669"/>
    <property type="project" value="TreeGrafter"/>
</dbReference>
<evidence type="ECO:0000313" key="10">
    <source>
        <dbReference type="Proteomes" id="UP000594621"/>
    </source>
</evidence>
<dbReference type="PANTHER" id="PTHR43884:SF12">
    <property type="entry name" value="ISOVALERYL-COA DEHYDROGENASE, MITOCHONDRIAL-RELATED"/>
    <property type="match status" value="1"/>
</dbReference>
<dbReference type="Pfam" id="PF02770">
    <property type="entry name" value="Acyl-CoA_dh_M"/>
    <property type="match status" value="1"/>
</dbReference>